<sequence length="201" mass="22927">MTTAPEFLIRDAGIVKDDDQFVVVPFDAAIPYLTSIGSHEQWGRTPFSHRKRWGGGTTQHRKDSKSSALQNYEKKNSVLRISIVENECNADGPKCFNPRLAHYRVLSDRRRYLCEHLQIPESNERATSISKSWLQIVESLFIAPGSGKCGRKKQKEAFWLDGWAGNDTKLIRDYAHQGFRLAGDFSLPRANQAETLMRMEI</sequence>
<proteinExistence type="predicted"/>
<dbReference type="AlphaFoldDB" id="A0A5N6T630"/>
<organism evidence="2 3">
    <name type="scientific">Aspergillus pseudotamarii</name>
    <dbReference type="NCBI Taxonomy" id="132259"/>
    <lineage>
        <taxon>Eukaryota</taxon>
        <taxon>Fungi</taxon>
        <taxon>Dikarya</taxon>
        <taxon>Ascomycota</taxon>
        <taxon>Pezizomycotina</taxon>
        <taxon>Eurotiomycetes</taxon>
        <taxon>Eurotiomycetidae</taxon>
        <taxon>Eurotiales</taxon>
        <taxon>Aspergillaceae</taxon>
        <taxon>Aspergillus</taxon>
        <taxon>Aspergillus subgen. Circumdati</taxon>
    </lineage>
</organism>
<dbReference type="EMBL" id="ML743557">
    <property type="protein sequence ID" value="KAE8141699.1"/>
    <property type="molecule type" value="Genomic_DNA"/>
</dbReference>
<gene>
    <name evidence="2" type="ORF">BDV38DRAFT_279048</name>
</gene>
<accession>A0A5N6T630</accession>
<evidence type="ECO:0000313" key="3">
    <source>
        <dbReference type="Proteomes" id="UP000325672"/>
    </source>
</evidence>
<keyword evidence="3" id="KW-1185">Reference proteome</keyword>
<evidence type="ECO:0000256" key="1">
    <source>
        <dbReference type="SAM" id="MobiDB-lite"/>
    </source>
</evidence>
<dbReference type="Proteomes" id="UP000325672">
    <property type="component" value="Unassembled WGS sequence"/>
</dbReference>
<feature type="region of interest" description="Disordered" evidence="1">
    <location>
        <begin position="47"/>
        <end position="67"/>
    </location>
</feature>
<dbReference type="RefSeq" id="XP_031917762.1">
    <property type="nucleotide sequence ID" value="XM_032058896.1"/>
</dbReference>
<name>A0A5N6T630_ASPPS</name>
<dbReference type="OrthoDB" id="2821191at2759"/>
<protein>
    <submittedName>
        <fullName evidence="2">Uncharacterized protein</fullName>
    </submittedName>
</protein>
<reference evidence="2 3" key="1">
    <citation type="submission" date="2019-04" db="EMBL/GenBank/DDBJ databases">
        <title>Friends and foes A comparative genomics study of 23 Aspergillus species from section Flavi.</title>
        <authorList>
            <consortium name="DOE Joint Genome Institute"/>
            <person name="Kjaerbolling I."/>
            <person name="Vesth T."/>
            <person name="Frisvad J.C."/>
            <person name="Nybo J.L."/>
            <person name="Theobald S."/>
            <person name="Kildgaard S."/>
            <person name="Isbrandt T."/>
            <person name="Kuo A."/>
            <person name="Sato A."/>
            <person name="Lyhne E.K."/>
            <person name="Kogle M.E."/>
            <person name="Wiebenga A."/>
            <person name="Kun R.S."/>
            <person name="Lubbers R.J."/>
            <person name="Makela M.R."/>
            <person name="Barry K."/>
            <person name="Chovatia M."/>
            <person name="Clum A."/>
            <person name="Daum C."/>
            <person name="Haridas S."/>
            <person name="He G."/>
            <person name="LaButti K."/>
            <person name="Lipzen A."/>
            <person name="Mondo S."/>
            <person name="Riley R."/>
            <person name="Salamov A."/>
            <person name="Simmons B.A."/>
            <person name="Magnuson J.K."/>
            <person name="Henrissat B."/>
            <person name="Mortensen U.H."/>
            <person name="Larsen T.O."/>
            <person name="Devries R.P."/>
            <person name="Grigoriev I.V."/>
            <person name="Machida M."/>
            <person name="Baker S.E."/>
            <person name="Andersen M.R."/>
        </authorList>
    </citation>
    <scope>NUCLEOTIDE SEQUENCE [LARGE SCALE GENOMIC DNA]</scope>
    <source>
        <strain evidence="2 3">CBS 117625</strain>
    </source>
</reference>
<dbReference type="GeneID" id="43643106"/>
<evidence type="ECO:0000313" key="2">
    <source>
        <dbReference type="EMBL" id="KAE8141699.1"/>
    </source>
</evidence>